<dbReference type="InterPro" id="IPR050309">
    <property type="entry name" value="Type-B_Carboxylest/Lipase"/>
</dbReference>
<keyword evidence="2 3" id="KW-0378">Hydrolase</keyword>
<protein>
    <recommendedName>
        <fullName evidence="3">Carboxylic ester hydrolase</fullName>
        <ecNumber evidence="3">3.1.1.-</ecNumber>
    </recommendedName>
</protein>
<evidence type="ECO:0000313" key="6">
    <source>
        <dbReference type="Proteomes" id="UP001358417"/>
    </source>
</evidence>
<name>A0AAV9NPR0_9EURO</name>
<dbReference type="GO" id="GO:0016787">
    <property type="term" value="F:hydrolase activity"/>
    <property type="evidence" value="ECO:0007669"/>
    <property type="project" value="UniProtKB-KW"/>
</dbReference>
<dbReference type="InterPro" id="IPR019826">
    <property type="entry name" value="Carboxylesterase_B_AS"/>
</dbReference>
<evidence type="ECO:0000313" key="5">
    <source>
        <dbReference type="EMBL" id="KAK5061190.1"/>
    </source>
</evidence>
<dbReference type="InterPro" id="IPR002018">
    <property type="entry name" value="CarbesteraseB"/>
</dbReference>
<comment type="caution">
    <text evidence="5">The sequence shown here is derived from an EMBL/GenBank/DDBJ whole genome shotgun (WGS) entry which is preliminary data.</text>
</comment>
<keyword evidence="6" id="KW-1185">Reference proteome</keyword>
<accession>A0AAV9NPR0</accession>
<dbReference type="EC" id="3.1.1.-" evidence="3"/>
<feature type="domain" description="Carboxylesterase type B" evidence="4">
    <location>
        <begin position="50"/>
        <end position="555"/>
    </location>
</feature>
<dbReference type="PROSITE" id="PS00941">
    <property type="entry name" value="CARBOXYLESTERASE_B_2"/>
    <property type="match status" value="1"/>
</dbReference>
<dbReference type="SUPFAM" id="SSF53474">
    <property type="entry name" value="alpha/beta-Hydrolases"/>
    <property type="match status" value="1"/>
</dbReference>
<dbReference type="InterPro" id="IPR029058">
    <property type="entry name" value="AB_hydrolase_fold"/>
</dbReference>
<dbReference type="PROSITE" id="PS00122">
    <property type="entry name" value="CARBOXYLESTERASE_B_1"/>
    <property type="match status" value="1"/>
</dbReference>
<dbReference type="RefSeq" id="XP_064710287.1">
    <property type="nucleotide sequence ID" value="XM_064851284.1"/>
</dbReference>
<evidence type="ECO:0000256" key="3">
    <source>
        <dbReference type="RuleBase" id="RU361235"/>
    </source>
</evidence>
<evidence type="ECO:0000256" key="2">
    <source>
        <dbReference type="ARBA" id="ARBA00022801"/>
    </source>
</evidence>
<dbReference type="Pfam" id="PF00135">
    <property type="entry name" value="COesterase"/>
    <property type="match status" value="1"/>
</dbReference>
<dbReference type="Gene3D" id="3.40.50.1820">
    <property type="entry name" value="alpha/beta hydrolase"/>
    <property type="match status" value="1"/>
</dbReference>
<proteinExistence type="inferred from homology"/>
<dbReference type="PANTHER" id="PTHR11559">
    <property type="entry name" value="CARBOXYLESTERASE"/>
    <property type="match status" value="1"/>
</dbReference>
<dbReference type="Proteomes" id="UP001358417">
    <property type="component" value="Unassembled WGS sequence"/>
</dbReference>
<reference evidence="5 6" key="1">
    <citation type="submission" date="2023-08" db="EMBL/GenBank/DDBJ databases">
        <title>Black Yeasts Isolated from many extreme environments.</title>
        <authorList>
            <person name="Coleine C."/>
            <person name="Stajich J.E."/>
            <person name="Selbmann L."/>
        </authorList>
    </citation>
    <scope>NUCLEOTIDE SEQUENCE [LARGE SCALE GENOMIC DNA]</scope>
    <source>
        <strain evidence="5 6">CCFEE 5792</strain>
    </source>
</reference>
<gene>
    <name evidence="5" type="ORF">LTR84_007732</name>
</gene>
<dbReference type="AlphaFoldDB" id="A0AAV9NPR0"/>
<dbReference type="EMBL" id="JAVRRD010000003">
    <property type="protein sequence ID" value="KAK5061190.1"/>
    <property type="molecule type" value="Genomic_DNA"/>
</dbReference>
<dbReference type="InterPro" id="IPR019819">
    <property type="entry name" value="Carboxylesterase_B_CS"/>
</dbReference>
<organism evidence="5 6">
    <name type="scientific">Exophiala bonariae</name>
    <dbReference type="NCBI Taxonomy" id="1690606"/>
    <lineage>
        <taxon>Eukaryota</taxon>
        <taxon>Fungi</taxon>
        <taxon>Dikarya</taxon>
        <taxon>Ascomycota</taxon>
        <taxon>Pezizomycotina</taxon>
        <taxon>Eurotiomycetes</taxon>
        <taxon>Chaetothyriomycetidae</taxon>
        <taxon>Chaetothyriales</taxon>
        <taxon>Herpotrichiellaceae</taxon>
        <taxon>Exophiala</taxon>
    </lineage>
</organism>
<evidence type="ECO:0000256" key="1">
    <source>
        <dbReference type="ARBA" id="ARBA00005964"/>
    </source>
</evidence>
<dbReference type="FunFam" id="3.40.50.1820:FF:000263">
    <property type="entry name" value="Carboxylic ester hydrolase"/>
    <property type="match status" value="1"/>
</dbReference>
<comment type="similarity">
    <text evidence="1 3">Belongs to the type-B carboxylesterase/lipase family.</text>
</comment>
<evidence type="ECO:0000259" key="4">
    <source>
        <dbReference type="Pfam" id="PF00135"/>
    </source>
</evidence>
<sequence>MSSGATKYHTGLHNIGKNLVLDISKTTRNNPHPESSVKRFNMGSIQAEESPTVTLPQGTIIGTVLKKNLNREVDAFLGIPYALPPVGDLRFKRPVKVSPSSKVIHATEYGPAGPGKQLLPGLKYSYSEDCLTVNVFRQSSSSSSPGLLPVLVYVHGGAFNRGSSAMHNTASMISWSEQPFVAVSFNYRIGSLGFLPCSLSEKEGVLNLGLRDQELLFEWVQENIAAFGGDKSNITLSGLSAGAHSIGHHMMKHTEDNPGPFHRVIIESGSPTSRAVRRYDAAIHEQQFKDYLKETGCPADTPEDQIFPFLRSLPLEVITRAQDAVFDKYNPSLRWAFQPVIDGDIIPRAPLETWKLGNYYKIPIMTGFCHNEGSLYVNKQMSSAEEFTQFFQTLLPTLPAQDIDTINKLYPDPDSTNDTTYKVPSAIKGVGSQYSRIEAAYAHYAYAAPVRQTAHLASSNRASPPTYLYHWTPLTTVVGGASHGDNMRYETCNPDVVSRSKNQRNLAGSLHAYMTSFICNRGDPNALAGEWRDRPTWQPYLHDEPKTMLFGAGNEELIGGGDGVAAQMSRDLWAEEQCHFWWDKVELSQQ</sequence>
<dbReference type="GeneID" id="89975897"/>